<accession>A0AAE3LM72</accession>
<evidence type="ECO:0000313" key="3">
    <source>
        <dbReference type="EMBL" id="MCU7693521.1"/>
    </source>
</evidence>
<dbReference type="RefSeq" id="WP_263037009.1">
    <property type="nucleotide sequence ID" value="NZ_JAOTPL010000003.1"/>
</dbReference>
<dbReference type="PANTHER" id="PTHR41339:SF1">
    <property type="entry name" value="SECRETED PROTEIN"/>
    <property type="match status" value="1"/>
</dbReference>
<feature type="signal peptide" evidence="2">
    <location>
        <begin position="1"/>
        <end position="17"/>
    </location>
</feature>
<evidence type="ECO:0000256" key="1">
    <source>
        <dbReference type="SAM" id="MobiDB-lite"/>
    </source>
</evidence>
<evidence type="ECO:0000256" key="2">
    <source>
        <dbReference type="SAM" id="SignalP"/>
    </source>
</evidence>
<gene>
    <name evidence="3" type="ORF">OD355_03220</name>
</gene>
<comment type="caution">
    <text evidence="3">The sequence shown here is derived from an EMBL/GenBank/DDBJ whole genome shotgun (WGS) entry which is preliminary data.</text>
</comment>
<keyword evidence="2" id="KW-0732">Signal</keyword>
<feature type="region of interest" description="Disordered" evidence="1">
    <location>
        <begin position="261"/>
        <end position="280"/>
    </location>
</feature>
<organism evidence="3 4">
    <name type="scientific">Haoranjiania flava</name>
    <dbReference type="NCBI Taxonomy" id="1856322"/>
    <lineage>
        <taxon>Bacteria</taxon>
        <taxon>Pseudomonadati</taxon>
        <taxon>Bacteroidota</taxon>
        <taxon>Chitinophagia</taxon>
        <taxon>Chitinophagales</taxon>
        <taxon>Chitinophagaceae</taxon>
        <taxon>Haoranjiania</taxon>
    </lineage>
</organism>
<keyword evidence="4" id="KW-1185">Reference proteome</keyword>
<dbReference type="PANTHER" id="PTHR41339">
    <property type="entry name" value="LIPL48"/>
    <property type="match status" value="1"/>
</dbReference>
<feature type="chain" id="PRO_5041973166" description="T9SS C-terminal target domain-containing protein" evidence="2">
    <location>
        <begin position="18"/>
        <end position="457"/>
    </location>
</feature>
<sequence>MKKILFYSLMMAVLATAYTSCRKNTGDEPTPPVDPSELIIKGKVTSDKTLKAGNDYTLDGIVYVTNGATLTVEPGVTVKASSGKLSALVVTREGKINAAGTSTKPIVFTSGSATPKSGDWGGIVLLGKAPVNGEFNGKIGESEIEGGVNDAEGNGLYGGTDPNHSSGVMQYVRIEYAGYAQYTDKELNSLTMGGVGAGTKIDHIQVTYANDDAFEWFGGTVNCSHLIAYKTLDDDFDSDNGYSGKVQFGIVMRDPKRADASNVESFESDNDGNGTDRKPQTSAVFSNITSVGPLATPTTAIEKYYLAGAQIRRNSTISIHNSIFVGWNTGILIDDSKGTPTTNNMAAGTLQIKNTILAGCTKPLAYASPKDKPVNWDLEKTLNWFNTAAYGNSILSTVEDVKLAAPFNFAAPDFTPQAGSPALSGASFAGLTGFATVNYKGAVGAGDNWWKGWTVWN</sequence>
<dbReference type="AlphaFoldDB" id="A0AAE3LM72"/>
<name>A0AAE3LM72_9BACT</name>
<proteinExistence type="predicted"/>
<evidence type="ECO:0008006" key="5">
    <source>
        <dbReference type="Google" id="ProtNLM"/>
    </source>
</evidence>
<dbReference type="Proteomes" id="UP001209317">
    <property type="component" value="Unassembled WGS sequence"/>
</dbReference>
<evidence type="ECO:0000313" key="4">
    <source>
        <dbReference type="Proteomes" id="UP001209317"/>
    </source>
</evidence>
<protein>
    <recommendedName>
        <fullName evidence="5">T9SS C-terminal target domain-containing protein</fullName>
    </recommendedName>
</protein>
<reference evidence="3" key="1">
    <citation type="submission" date="2022-10" db="EMBL/GenBank/DDBJ databases">
        <authorList>
            <person name="Kim H.S."/>
            <person name="Kim J.-S."/>
            <person name="Suh M.K."/>
            <person name="Eom M.K."/>
            <person name="Lee J.-S."/>
        </authorList>
    </citation>
    <scope>NUCLEOTIDE SEQUENCE</scope>
    <source>
        <strain evidence="3">LIP-5</strain>
    </source>
</reference>
<dbReference type="EMBL" id="JAOTPL010000003">
    <property type="protein sequence ID" value="MCU7693521.1"/>
    <property type="molecule type" value="Genomic_DNA"/>
</dbReference>